<evidence type="ECO:0000313" key="3">
    <source>
        <dbReference type="Proteomes" id="UP000184356"/>
    </source>
</evidence>
<dbReference type="AlphaFoldDB" id="A0A1L9T9U6"/>
<dbReference type="EMBL" id="KV878591">
    <property type="protein sequence ID" value="OJJ56194.1"/>
    <property type="molecule type" value="Genomic_DNA"/>
</dbReference>
<dbReference type="GeneID" id="63762189"/>
<gene>
    <name evidence="2" type="ORF">ASPSYDRAFT_406307</name>
</gene>
<keyword evidence="3" id="KW-1185">Reference proteome</keyword>
<organism evidence="2 3">
    <name type="scientific">Aspergillus sydowii CBS 593.65</name>
    <dbReference type="NCBI Taxonomy" id="1036612"/>
    <lineage>
        <taxon>Eukaryota</taxon>
        <taxon>Fungi</taxon>
        <taxon>Dikarya</taxon>
        <taxon>Ascomycota</taxon>
        <taxon>Pezizomycotina</taxon>
        <taxon>Eurotiomycetes</taxon>
        <taxon>Eurotiomycetidae</taxon>
        <taxon>Eurotiales</taxon>
        <taxon>Aspergillaceae</taxon>
        <taxon>Aspergillus</taxon>
        <taxon>Aspergillus subgen. Nidulantes</taxon>
    </lineage>
</organism>
<accession>A0A1L9T9U6</accession>
<dbReference type="Proteomes" id="UP000184356">
    <property type="component" value="Unassembled WGS sequence"/>
</dbReference>
<name>A0A1L9T9U6_9EURO</name>
<protein>
    <submittedName>
        <fullName evidence="2">Uncharacterized protein</fullName>
    </submittedName>
</protein>
<dbReference type="VEuPathDB" id="FungiDB:ASPSYDRAFT_406307"/>
<sequence length="89" mass="9668">MPHSIQSPPRYLHICQRHPLPGTQLTASADPAIATFPEQPPKTRELPGLPFQAPSPDSPYEPDYSKRPLGPYHANPSTGSSDGRTTGPR</sequence>
<feature type="compositionally biased region" description="Polar residues" evidence="1">
    <location>
        <begin position="75"/>
        <end position="89"/>
    </location>
</feature>
<evidence type="ECO:0000313" key="2">
    <source>
        <dbReference type="EMBL" id="OJJ56194.1"/>
    </source>
</evidence>
<reference evidence="3" key="1">
    <citation type="journal article" date="2017" name="Genome Biol.">
        <title>Comparative genomics reveals high biological diversity and specific adaptations in the industrially and medically important fungal genus Aspergillus.</title>
        <authorList>
            <person name="de Vries R.P."/>
            <person name="Riley R."/>
            <person name="Wiebenga A."/>
            <person name="Aguilar-Osorio G."/>
            <person name="Amillis S."/>
            <person name="Uchima C.A."/>
            <person name="Anderluh G."/>
            <person name="Asadollahi M."/>
            <person name="Askin M."/>
            <person name="Barry K."/>
            <person name="Battaglia E."/>
            <person name="Bayram O."/>
            <person name="Benocci T."/>
            <person name="Braus-Stromeyer S.A."/>
            <person name="Caldana C."/>
            <person name="Canovas D."/>
            <person name="Cerqueira G.C."/>
            <person name="Chen F."/>
            <person name="Chen W."/>
            <person name="Choi C."/>
            <person name="Clum A."/>
            <person name="Dos Santos R.A."/>
            <person name="Damasio A.R."/>
            <person name="Diallinas G."/>
            <person name="Emri T."/>
            <person name="Fekete E."/>
            <person name="Flipphi M."/>
            <person name="Freyberg S."/>
            <person name="Gallo A."/>
            <person name="Gournas C."/>
            <person name="Habgood R."/>
            <person name="Hainaut M."/>
            <person name="Harispe M.L."/>
            <person name="Henrissat B."/>
            <person name="Hilden K.S."/>
            <person name="Hope R."/>
            <person name="Hossain A."/>
            <person name="Karabika E."/>
            <person name="Karaffa L."/>
            <person name="Karanyi Z."/>
            <person name="Krasevec N."/>
            <person name="Kuo A."/>
            <person name="Kusch H."/>
            <person name="LaButti K."/>
            <person name="Lagendijk E.L."/>
            <person name="Lapidus A."/>
            <person name="Levasseur A."/>
            <person name="Lindquist E."/>
            <person name="Lipzen A."/>
            <person name="Logrieco A.F."/>
            <person name="MacCabe A."/>
            <person name="Maekelae M.R."/>
            <person name="Malavazi I."/>
            <person name="Melin P."/>
            <person name="Meyer V."/>
            <person name="Mielnichuk N."/>
            <person name="Miskei M."/>
            <person name="Molnar A.P."/>
            <person name="Mule G."/>
            <person name="Ngan C.Y."/>
            <person name="Orejas M."/>
            <person name="Orosz E."/>
            <person name="Ouedraogo J.P."/>
            <person name="Overkamp K.M."/>
            <person name="Park H.-S."/>
            <person name="Perrone G."/>
            <person name="Piumi F."/>
            <person name="Punt P.J."/>
            <person name="Ram A.F."/>
            <person name="Ramon A."/>
            <person name="Rauscher S."/>
            <person name="Record E."/>
            <person name="Riano-Pachon D.M."/>
            <person name="Robert V."/>
            <person name="Roehrig J."/>
            <person name="Ruller R."/>
            <person name="Salamov A."/>
            <person name="Salih N.S."/>
            <person name="Samson R.A."/>
            <person name="Sandor E."/>
            <person name="Sanguinetti M."/>
            <person name="Schuetze T."/>
            <person name="Sepcic K."/>
            <person name="Shelest E."/>
            <person name="Sherlock G."/>
            <person name="Sophianopoulou V."/>
            <person name="Squina F.M."/>
            <person name="Sun H."/>
            <person name="Susca A."/>
            <person name="Todd R.B."/>
            <person name="Tsang A."/>
            <person name="Unkles S.E."/>
            <person name="van de Wiele N."/>
            <person name="van Rossen-Uffink D."/>
            <person name="Oliveira J.V."/>
            <person name="Vesth T.C."/>
            <person name="Visser J."/>
            <person name="Yu J.-H."/>
            <person name="Zhou M."/>
            <person name="Andersen M.R."/>
            <person name="Archer D.B."/>
            <person name="Baker S.E."/>
            <person name="Benoit I."/>
            <person name="Brakhage A.A."/>
            <person name="Braus G.H."/>
            <person name="Fischer R."/>
            <person name="Frisvad J.C."/>
            <person name="Goldman G.H."/>
            <person name="Houbraken J."/>
            <person name="Oakley B."/>
            <person name="Pocsi I."/>
            <person name="Scazzocchio C."/>
            <person name="Seiboth B."/>
            <person name="vanKuyk P.A."/>
            <person name="Wortman J."/>
            <person name="Dyer P.S."/>
            <person name="Grigoriev I.V."/>
        </authorList>
    </citation>
    <scope>NUCLEOTIDE SEQUENCE [LARGE SCALE GENOMIC DNA]</scope>
    <source>
        <strain evidence="3">CBS 593.65</strain>
    </source>
</reference>
<evidence type="ECO:0000256" key="1">
    <source>
        <dbReference type="SAM" id="MobiDB-lite"/>
    </source>
</evidence>
<proteinExistence type="predicted"/>
<dbReference type="RefSeq" id="XP_040700000.1">
    <property type="nucleotide sequence ID" value="XM_040846116.1"/>
</dbReference>
<feature type="region of interest" description="Disordered" evidence="1">
    <location>
        <begin position="21"/>
        <end position="89"/>
    </location>
</feature>